<evidence type="ECO:0000259" key="2">
    <source>
        <dbReference type="Pfam" id="PF00561"/>
    </source>
</evidence>
<dbReference type="AlphaFoldDB" id="A0A6V7P1L8"/>
<dbReference type="PANTHER" id="PTHR45763">
    <property type="entry name" value="HYDROLASE, ALPHA/BETA FOLD FAMILY PROTEIN, EXPRESSED-RELATED"/>
    <property type="match status" value="1"/>
</dbReference>
<accession>A0A6V7P1L8</accession>
<dbReference type="Gene3D" id="3.40.50.1820">
    <property type="entry name" value="alpha/beta hydrolase"/>
    <property type="match status" value="1"/>
</dbReference>
<dbReference type="PANTHER" id="PTHR45763:SF51">
    <property type="entry name" value="ALPHA_BETA-HYDROLASES SUPERFAMILY PROTEIN"/>
    <property type="match status" value="1"/>
</dbReference>
<evidence type="ECO:0000313" key="3">
    <source>
        <dbReference type="EMBL" id="CAD1824733.1"/>
    </source>
</evidence>
<sequence>MTVATKKVSAASARAHTRKHTPSSSSSGTFKKLSLVLLVASAALTYQAIQPPPPRICGSPNGPPITSTRIKLKDGRHLAYLESGVPKEQAKHKIIFIHGFDSCRYDAMQISSVLNCSPSLFLEKLLPALGAQCHLVHCLVIRPLSLLVLQSQPSNQVLEEFGIYSLSFDRPGYGESDPHPKKSAKSIAFDIEELADQLGLGPKFYVVGFSMGGEIVWSCLKYIPHRLAGAALLAPVANYWWDGFPSNLSKEAYNQQLPQDKWAVGVAHYAPWLTYWWNTRKWFPGSSVIAVRFDIFSDEDKKILPKLAARGPYMAQIRQQGEFESLHRDMMVGFGSWDFSPMSLTNPFPNNEGSIHLWHGAQDLIVPVSLSRYICEKLPWVHYHELPTAGHMFPAADGMADVIVKELLTKD</sequence>
<feature type="domain" description="AB hydrolase-1" evidence="2">
    <location>
        <begin position="167"/>
        <end position="393"/>
    </location>
</feature>
<evidence type="ECO:0000256" key="1">
    <source>
        <dbReference type="SAM" id="MobiDB-lite"/>
    </source>
</evidence>
<dbReference type="EMBL" id="LR862144">
    <property type="protein sequence ID" value="CAD1824733.1"/>
    <property type="molecule type" value="Genomic_DNA"/>
</dbReference>
<dbReference type="InterPro" id="IPR029058">
    <property type="entry name" value="AB_hydrolase_fold"/>
</dbReference>
<dbReference type="InterPro" id="IPR000073">
    <property type="entry name" value="AB_hydrolase_1"/>
</dbReference>
<name>A0A6V7P1L8_ANACO</name>
<protein>
    <recommendedName>
        <fullName evidence="2">AB hydrolase-1 domain-containing protein</fullName>
    </recommendedName>
</protein>
<dbReference type="Pfam" id="PF00561">
    <property type="entry name" value="Abhydrolase_1"/>
    <property type="match status" value="1"/>
</dbReference>
<gene>
    <name evidence="3" type="ORF">CB5_LOCUS7944</name>
</gene>
<reference evidence="3" key="1">
    <citation type="submission" date="2020-07" db="EMBL/GenBank/DDBJ databases">
        <authorList>
            <person name="Lin J."/>
        </authorList>
    </citation>
    <scope>NUCLEOTIDE SEQUENCE</scope>
</reference>
<dbReference type="SUPFAM" id="SSF53474">
    <property type="entry name" value="alpha/beta-Hydrolases"/>
    <property type="match status" value="1"/>
</dbReference>
<proteinExistence type="predicted"/>
<feature type="region of interest" description="Disordered" evidence="1">
    <location>
        <begin position="1"/>
        <end position="28"/>
    </location>
</feature>
<organism evidence="3">
    <name type="scientific">Ananas comosus var. bracteatus</name>
    <name type="common">red pineapple</name>
    <dbReference type="NCBI Taxonomy" id="296719"/>
    <lineage>
        <taxon>Eukaryota</taxon>
        <taxon>Viridiplantae</taxon>
        <taxon>Streptophyta</taxon>
        <taxon>Embryophyta</taxon>
        <taxon>Tracheophyta</taxon>
        <taxon>Spermatophyta</taxon>
        <taxon>Magnoliopsida</taxon>
        <taxon>Liliopsida</taxon>
        <taxon>Poales</taxon>
        <taxon>Bromeliaceae</taxon>
        <taxon>Bromelioideae</taxon>
        <taxon>Ananas</taxon>
    </lineage>
</organism>
<dbReference type="FunFam" id="3.40.50.1820:FF:000270">
    <property type="entry name" value="Alpha/beta-Hydrolases superfamily protein"/>
    <property type="match status" value="1"/>
</dbReference>